<dbReference type="Proteomes" id="UP000472276">
    <property type="component" value="Unassembled WGS sequence"/>
</dbReference>
<dbReference type="SUPFAM" id="SSF82895">
    <property type="entry name" value="TSP-1 type 1 repeat"/>
    <property type="match status" value="4"/>
</dbReference>
<dbReference type="Pfam" id="PF00090">
    <property type="entry name" value="TSP_1"/>
    <property type="match status" value="4"/>
</dbReference>
<evidence type="ECO:0000256" key="5">
    <source>
        <dbReference type="ARBA" id="ARBA00023157"/>
    </source>
</evidence>
<organism evidence="6 7">
    <name type="scientific">Oreochromis aureus</name>
    <name type="common">Israeli tilapia</name>
    <name type="synonym">Chromis aureus</name>
    <dbReference type="NCBI Taxonomy" id="47969"/>
    <lineage>
        <taxon>Eukaryota</taxon>
        <taxon>Metazoa</taxon>
        <taxon>Chordata</taxon>
        <taxon>Craniata</taxon>
        <taxon>Vertebrata</taxon>
        <taxon>Euteleostomi</taxon>
        <taxon>Actinopterygii</taxon>
        <taxon>Neopterygii</taxon>
        <taxon>Teleostei</taxon>
        <taxon>Neoteleostei</taxon>
        <taxon>Acanthomorphata</taxon>
        <taxon>Ovalentaria</taxon>
        <taxon>Cichlomorphae</taxon>
        <taxon>Cichliformes</taxon>
        <taxon>Cichlidae</taxon>
        <taxon>African cichlids</taxon>
        <taxon>Pseudocrenilabrinae</taxon>
        <taxon>Oreochromini</taxon>
        <taxon>Oreochromis</taxon>
    </lineage>
</organism>
<dbReference type="PRINTS" id="PR01705">
    <property type="entry name" value="TSP1REPEAT"/>
</dbReference>
<protein>
    <submittedName>
        <fullName evidence="6">Uncharacterized protein</fullName>
    </submittedName>
</protein>
<dbReference type="InterPro" id="IPR000884">
    <property type="entry name" value="TSP1_rpt"/>
</dbReference>
<keyword evidence="3" id="KW-0732">Signal</keyword>
<dbReference type="FunFam" id="2.20.100.10:FF:000080">
    <property type="entry name" value="SCO-spondin"/>
    <property type="match status" value="1"/>
</dbReference>
<evidence type="ECO:0000256" key="2">
    <source>
        <dbReference type="ARBA" id="ARBA00022525"/>
    </source>
</evidence>
<name>A0AAZ1XNU7_OREAU</name>
<dbReference type="PANTHER" id="PTHR22906:SF43">
    <property type="entry name" value="PROPERDIN"/>
    <property type="match status" value="1"/>
</dbReference>
<dbReference type="InterPro" id="IPR052065">
    <property type="entry name" value="Compl_asym_regulator"/>
</dbReference>
<comment type="subcellular location">
    <subcellularLocation>
        <location evidence="1">Secreted</location>
    </subcellularLocation>
</comment>
<reference evidence="6" key="3">
    <citation type="submission" date="2025-09" db="UniProtKB">
        <authorList>
            <consortium name="Ensembl"/>
        </authorList>
    </citation>
    <scope>IDENTIFICATION</scope>
</reference>
<reference evidence="7" key="1">
    <citation type="submission" date="2020-03" db="EMBL/GenBank/DDBJ databases">
        <title>Evolution of repeat sequences and sex chromosomes of tilapia species revealed by chromosome-level genomes.</title>
        <authorList>
            <person name="Xu L."/>
            <person name="Tao W."/>
            <person name="Wang D."/>
            <person name="Zhou Q."/>
        </authorList>
    </citation>
    <scope>NUCLEOTIDE SEQUENCE [LARGE SCALE GENOMIC DNA]</scope>
    <source>
        <strain evidence="7">Israel</strain>
    </source>
</reference>
<dbReference type="Gene3D" id="2.20.100.10">
    <property type="entry name" value="Thrombospondin type-1 (TSP1) repeat"/>
    <property type="match status" value="4"/>
</dbReference>
<reference evidence="6" key="2">
    <citation type="submission" date="2025-08" db="UniProtKB">
        <authorList>
            <consortium name="Ensembl"/>
        </authorList>
    </citation>
    <scope>IDENTIFICATION</scope>
</reference>
<dbReference type="PANTHER" id="PTHR22906">
    <property type="entry name" value="PROPERDIN"/>
    <property type="match status" value="1"/>
</dbReference>
<keyword evidence="4" id="KW-0677">Repeat</keyword>
<keyword evidence="5" id="KW-1015">Disulfide bond</keyword>
<dbReference type="SMART" id="SM00209">
    <property type="entry name" value="TSP1"/>
    <property type="match status" value="4"/>
</dbReference>
<dbReference type="Ensembl" id="ENSOABT00000065148.1">
    <property type="protein sequence ID" value="ENSOABP00000069263.1"/>
    <property type="gene ID" value="ENSOABG00000029222.1"/>
</dbReference>
<dbReference type="PROSITE" id="PS50092">
    <property type="entry name" value="TSP1"/>
    <property type="match status" value="3"/>
</dbReference>
<dbReference type="AlphaFoldDB" id="A0AAZ1XNU7"/>
<evidence type="ECO:0000256" key="1">
    <source>
        <dbReference type="ARBA" id="ARBA00004613"/>
    </source>
</evidence>
<keyword evidence="7" id="KW-1185">Reference proteome</keyword>
<dbReference type="FunFam" id="2.20.100.10:FF:000001">
    <property type="entry name" value="semaphorin-5A isoform X1"/>
    <property type="match status" value="1"/>
</dbReference>
<evidence type="ECO:0000256" key="3">
    <source>
        <dbReference type="ARBA" id="ARBA00022729"/>
    </source>
</evidence>
<accession>A0AAZ1XNU7</accession>
<sequence>VMPSCHTVGYSDGGWGQWSHWTECTKSCGGGVRSRRRNCDSPTPEAEGNYCEGLGSEVTSLSGGWCEWSEWTPCSRTCGAESVSRYRSCSCPEPEAGGEPCSEGRQSRPCSENLTVCSESVGPWLPWSQWSACSVSCGGGQQYRSRVCSSPACSGLSHQSKICNTHVCLGERLLPVAIHLTKLQLEDCLISVFNCRRCVSGREGCYADGFFPPFVPRSKCVHGRWNCSLEHCPVHGGLSSWGPWSPCSLSCGGLGLKTRSRGCTQPAPAHGGRDCQGPRRETTYCQAPDCPVLAQRPAPTLSARL</sequence>
<evidence type="ECO:0000313" key="6">
    <source>
        <dbReference type="Ensembl" id="ENSOABP00000069263.1"/>
    </source>
</evidence>
<proteinExistence type="predicted"/>
<evidence type="ECO:0000313" key="7">
    <source>
        <dbReference type="Proteomes" id="UP000472276"/>
    </source>
</evidence>
<keyword evidence="2" id="KW-0964">Secreted</keyword>
<dbReference type="InterPro" id="IPR036383">
    <property type="entry name" value="TSP1_rpt_sf"/>
</dbReference>
<evidence type="ECO:0000256" key="4">
    <source>
        <dbReference type="ARBA" id="ARBA00022737"/>
    </source>
</evidence>